<evidence type="ECO:0000256" key="1">
    <source>
        <dbReference type="ARBA" id="ARBA00022692"/>
    </source>
</evidence>
<evidence type="ECO:0000313" key="5">
    <source>
        <dbReference type="EMBL" id="NUB45450.1"/>
    </source>
</evidence>
<keyword evidence="1 4" id="KW-0812">Transmembrane</keyword>
<feature type="transmembrane region" description="Helical" evidence="4">
    <location>
        <begin position="173"/>
        <end position="193"/>
    </location>
</feature>
<feature type="transmembrane region" description="Helical" evidence="4">
    <location>
        <begin position="147"/>
        <end position="167"/>
    </location>
</feature>
<accession>A0A8X8KPT2</accession>
<dbReference type="InterPro" id="IPR011701">
    <property type="entry name" value="MFS"/>
</dbReference>
<reference evidence="5" key="1">
    <citation type="submission" date="2020-05" db="EMBL/GenBank/DDBJ databases">
        <title>Fertoebacter nigrum gen. nov., sp. nov., a new member of the family Rhodobacteraceae.</title>
        <authorList>
            <person name="Szuroczki S."/>
            <person name="Abbaszade G."/>
            <person name="Buni D."/>
            <person name="Schumann P."/>
            <person name="Toth E."/>
        </authorList>
    </citation>
    <scope>NUCLEOTIDE SEQUENCE</scope>
    <source>
        <strain evidence="5">RG-N-1a</strain>
    </source>
</reference>
<sequence>MSSEDIVALPRLAPSRRGVIWAASACAVMSGAAIAPAIPGIEQALSGGGGTVWGRIALVVPALVIMCAGPWIGRQTGRMDQRSGFVAALCAMAAFGVAGGLATGFGWLLLTRVGLGLATAATLCFATAAIAALFQGEERGHVISRQAAINTFGGVVFVLLGGLMSQFGWQVPFLLYLLTLPVAFFAAGFDWRAPVAQAAAKPEMAGLWVPLATLALAMMAFYLVPVQAPFVPVLVQTPALSGLVIACATLASGLVSLRIAAVLALANGPVVQAAAIFAVILGLVEFGLAASLPQLVLAAGLIGAGFGALLPMTVRRIMAGATPATSHAIAGLIASALYAGQVGASLLAVVLSLGGPRLPFFAIAAGLGLACFLQANRARLRPWARWIWEHLA</sequence>
<organism evidence="5 6">
    <name type="scientific">Fertoeibacter niger</name>
    <dbReference type="NCBI Taxonomy" id="2656921"/>
    <lineage>
        <taxon>Bacteria</taxon>
        <taxon>Pseudomonadati</taxon>
        <taxon>Pseudomonadota</taxon>
        <taxon>Alphaproteobacteria</taxon>
        <taxon>Rhodobacterales</taxon>
        <taxon>Paracoccaceae</taxon>
        <taxon>Fertoeibacter</taxon>
    </lineage>
</organism>
<comment type="caution">
    <text evidence="5">The sequence shown here is derived from an EMBL/GenBank/DDBJ whole genome shotgun (WGS) entry which is preliminary data.</text>
</comment>
<dbReference type="InterPro" id="IPR036259">
    <property type="entry name" value="MFS_trans_sf"/>
</dbReference>
<feature type="transmembrane region" description="Helical" evidence="4">
    <location>
        <begin position="262"/>
        <end position="283"/>
    </location>
</feature>
<keyword evidence="6" id="KW-1185">Reference proteome</keyword>
<feature type="transmembrane region" description="Helical" evidence="4">
    <location>
        <begin position="85"/>
        <end position="109"/>
    </location>
</feature>
<evidence type="ECO:0000256" key="2">
    <source>
        <dbReference type="ARBA" id="ARBA00022989"/>
    </source>
</evidence>
<feature type="transmembrane region" description="Helical" evidence="4">
    <location>
        <begin position="326"/>
        <end position="352"/>
    </location>
</feature>
<evidence type="ECO:0000256" key="3">
    <source>
        <dbReference type="ARBA" id="ARBA00023136"/>
    </source>
</evidence>
<evidence type="ECO:0000313" key="6">
    <source>
        <dbReference type="Proteomes" id="UP000484076"/>
    </source>
</evidence>
<dbReference type="Proteomes" id="UP000484076">
    <property type="component" value="Unassembled WGS sequence"/>
</dbReference>
<feature type="transmembrane region" description="Helical" evidence="4">
    <location>
        <begin position="20"/>
        <end position="41"/>
    </location>
</feature>
<proteinExistence type="predicted"/>
<name>A0A8X8KPT2_9RHOB</name>
<feature type="transmembrane region" description="Helical" evidence="4">
    <location>
        <begin position="53"/>
        <end position="73"/>
    </location>
</feature>
<gene>
    <name evidence="5" type="ORF">GEU84_013710</name>
</gene>
<dbReference type="AlphaFoldDB" id="A0A8X8KPT2"/>
<dbReference type="Pfam" id="PF07690">
    <property type="entry name" value="MFS_1"/>
    <property type="match status" value="1"/>
</dbReference>
<evidence type="ECO:0000256" key="4">
    <source>
        <dbReference type="SAM" id="Phobius"/>
    </source>
</evidence>
<feature type="transmembrane region" description="Helical" evidence="4">
    <location>
        <begin position="230"/>
        <end position="255"/>
    </location>
</feature>
<dbReference type="SUPFAM" id="SSF103473">
    <property type="entry name" value="MFS general substrate transporter"/>
    <property type="match status" value="1"/>
</dbReference>
<dbReference type="GO" id="GO:0022857">
    <property type="term" value="F:transmembrane transporter activity"/>
    <property type="evidence" value="ECO:0007669"/>
    <property type="project" value="InterPro"/>
</dbReference>
<keyword evidence="2 4" id="KW-1133">Transmembrane helix</keyword>
<feature type="transmembrane region" description="Helical" evidence="4">
    <location>
        <begin position="205"/>
        <end position="224"/>
    </location>
</feature>
<protein>
    <submittedName>
        <fullName evidence="5">MFS transporter</fullName>
    </submittedName>
</protein>
<keyword evidence="3 4" id="KW-0472">Membrane</keyword>
<feature type="transmembrane region" description="Helical" evidence="4">
    <location>
        <begin position="295"/>
        <end position="314"/>
    </location>
</feature>
<dbReference type="Gene3D" id="1.20.1250.20">
    <property type="entry name" value="MFS general substrate transporter like domains"/>
    <property type="match status" value="1"/>
</dbReference>
<feature type="transmembrane region" description="Helical" evidence="4">
    <location>
        <begin position="115"/>
        <end position="135"/>
    </location>
</feature>
<dbReference type="EMBL" id="WHUT02000008">
    <property type="protein sequence ID" value="NUB45450.1"/>
    <property type="molecule type" value="Genomic_DNA"/>
</dbReference>
<dbReference type="RefSeq" id="WP_152827036.1">
    <property type="nucleotide sequence ID" value="NZ_WHUT02000008.1"/>
</dbReference>
<feature type="transmembrane region" description="Helical" evidence="4">
    <location>
        <begin position="358"/>
        <end position="375"/>
    </location>
</feature>